<dbReference type="InParanoid" id="A0A3M0CFZ2"/>
<dbReference type="EMBL" id="REFR01000011">
    <property type="protein sequence ID" value="RMB07905.1"/>
    <property type="molecule type" value="Genomic_DNA"/>
</dbReference>
<dbReference type="AlphaFoldDB" id="A0A3M0CFZ2"/>
<dbReference type="GO" id="GO:0003723">
    <property type="term" value="F:RNA binding"/>
    <property type="evidence" value="ECO:0007669"/>
    <property type="project" value="UniProtKB-UniRule"/>
</dbReference>
<keyword evidence="9 12" id="KW-0238">DNA-binding</keyword>
<evidence type="ECO:0000256" key="13">
    <source>
        <dbReference type="SAM" id="MobiDB-lite"/>
    </source>
</evidence>
<feature type="active site" description="Proton acceptor for HNH nuclease domain" evidence="12">
    <location>
        <position position="590"/>
    </location>
</feature>
<evidence type="ECO:0000256" key="10">
    <source>
        <dbReference type="ARBA" id="ARBA00023211"/>
    </source>
</evidence>
<dbReference type="InterPro" id="IPR033114">
    <property type="entry name" value="HNH_CAS9"/>
</dbReference>
<evidence type="ECO:0000256" key="6">
    <source>
        <dbReference type="ARBA" id="ARBA00022842"/>
    </source>
</evidence>
<keyword evidence="4 12" id="KW-0255">Endonuclease</keyword>
<dbReference type="OrthoDB" id="9777169at2"/>
<keyword evidence="8 12" id="KW-0051">Antiviral defense</keyword>
<dbReference type="InterPro" id="IPR003615">
    <property type="entry name" value="HNH_nuc"/>
</dbReference>
<evidence type="ECO:0000256" key="9">
    <source>
        <dbReference type="ARBA" id="ARBA00023125"/>
    </source>
</evidence>
<keyword evidence="6" id="KW-0460">Magnesium</keyword>
<comment type="cofactor">
    <cofactor evidence="1">
        <name>Mg(2+)</name>
        <dbReference type="ChEBI" id="CHEBI:18420"/>
    </cofactor>
</comment>
<keyword evidence="3" id="KW-0479">Metal-binding</keyword>
<reference evidence="15 16" key="1">
    <citation type="submission" date="2018-10" db="EMBL/GenBank/DDBJ databases">
        <title>Genomic Encyclopedia of Archaeal and Bacterial Type Strains, Phase II (KMG-II): from individual species to whole genera.</title>
        <authorList>
            <person name="Goeker M."/>
        </authorList>
    </citation>
    <scope>NUCLEOTIDE SEQUENCE [LARGE SCALE GENOMIC DNA]</scope>
    <source>
        <strain evidence="15 16">DSM 25217</strain>
    </source>
</reference>
<dbReference type="InterPro" id="IPR028629">
    <property type="entry name" value="Cas9"/>
</dbReference>
<evidence type="ECO:0000313" key="15">
    <source>
        <dbReference type="EMBL" id="RMB07905.1"/>
    </source>
</evidence>
<comment type="caution">
    <text evidence="12">Lacks conserved residue(s) required for the propagation of feature annotation.</text>
</comment>
<dbReference type="InterPro" id="IPR041383">
    <property type="entry name" value="RuvC_III"/>
</dbReference>
<comment type="function">
    <text evidence="12">CRISPR (clustered regularly interspaced short palindromic repeat) is an adaptive immune system that provides protection against mobile genetic elements (viruses, transposable elements and conjugative plasmids). CRISPR clusters contain spacers, sequences complementary to antecedent mobile elements, and target invading nucleic acids. CRISPR clusters are transcribed and processed into CRISPR RNA (crRNA). In type II CRISPR systems correct processing of pre-crRNA requires a trans-encoded small RNA (tracrRNA), endogenous ribonuclease 3 (rnc) and this protein. The tracrRNA serves as a guide for ribonuclease 3-aided processing of pre-crRNA. Subsequently Cas9/crRNA/tracrRNA endonucleolytically cleaves linear or circular dsDNA target complementary to the spacer; Cas9 is inactive in the absence of the 2 guide RNAs (gRNA). Cas9 recognizes the protospacer adjacent motif (PAM) in the CRISPR repeat sequences to help distinguish self versus nonself, as targets within the bacterial CRISPR locus do not have PAMs. PAM recognition is also required for catalytic activity.</text>
</comment>
<dbReference type="GO" id="GO:0004519">
    <property type="term" value="F:endonuclease activity"/>
    <property type="evidence" value="ECO:0007669"/>
    <property type="project" value="UniProtKB-UniRule"/>
</dbReference>
<evidence type="ECO:0000256" key="8">
    <source>
        <dbReference type="ARBA" id="ARBA00023118"/>
    </source>
</evidence>
<comment type="domain">
    <text evidence="12">Has 2 endonuclease domains. The discontinuous RuvC-like domain cleaves the target DNA noncomplementary to crRNA while the HNH nuclease domain cleaves the target DNA complementary to crRNA.</text>
</comment>
<evidence type="ECO:0000256" key="11">
    <source>
        <dbReference type="ARBA" id="ARBA00046380"/>
    </source>
</evidence>
<dbReference type="InterPro" id="IPR040619">
    <property type="entry name" value="Cas9_alpha-helical_lobe"/>
</dbReference>
<dbReference type="Gene3D" id="3.30.420.10">
    <property type="entry name" value="Ribonuclease H-like superfamily/Ribonuclease H"/>
    <property type="match status" value="2"/>
</dbReference>
<name>A0A3M0CFZ2_9PROT</name>
<dbReference type="EC" id="3.1.-.-" evidence="12"/>
<dbReference type="GO" id="GO:0003677">
    <property type="term" value="F:DNA binding"/>
    <property type="evidence" value="ECO:0007669"/>
    <property type="project" value="UniProtKB-UniRule"/>
</dbReference>
<evidence type="ECO:0000256" key="1">
    <source>
        <dbReference type="ARBA" id="ARBA00001946"/>
    </source>
</evidence>
<accession>A0A3M0CFZ2</accession>
<feature type="domain" description="HNH Cas9-type" evidence="14">
    <location>
        <begin position="513"/>
        <end position="672"/>
    </location>
</feature>
<keyword evidence="2 12" id="KW-0540">Nuclease</keyword>
<evidence type="ECO:0000256" key="12">
    <source>
        <dbReference type="HAMAP-Rule" id="MF_01480"/>
    </source>
</evidence>
<comment type="caution">
    <text evidence="15">The sequence shown here is derived from an EMBL/GenBank/DDBJ whole genome shotgun (WGS) entry which is preliminary data.</text>
</comment>
<dbReference type="InterPro" id="IPR036397">
    <property type="entry name" value="RNaseH_sf"/>
</dbReference>
<dbReference type="Pfam" id="PF18541">
    <property type="entry name" value="RuvC_III"/>
    <property type="match status" value="1"/>
</dbReference>
<evidence type="ECO:0000259" key="14">
    <source>
        <dbReference type="PROSITE" id="PS51749"/>
    </source>
</evidence>
<dbReference type="RefSeq" id="WP_121938676.1">
    <property type="nucleotide sequence ID" value="NZ_REFR01000011.1"/>
</dbReference>
<feature type="compositionally biased region" description="Basic and acidic residues" evidence="13">
    <location>
        <begin position="521"/>
        <end position="539"/>
    </location>
</feature>
<dbReference type="Pfam" id="PF18470">
    <property type="entry name" value="Cas9_a"/>
    <property type="match status" value="1"/>
</dbReference>
<evidence type="ECO:0000256" key="5">
    <source>
        <dbReference type="ARBA" id="ARBA00022801"/>
    </source>
</evidence>
<keyword evidence="10" id="KW-0464">Manganese</keyword>
<dbReference type="Gene3D" id="1.10.30.50">
    <property type="match status" value="1"/>
</dbReference>
<evidence type="ECO:0000256" key="4">
    <source>
        <dbReference type="ARBA" id="ARBA00022759"/>
    </source>
</evidence>
<dbReference type="HAMAP" id="MF_01480">
    <property type="entry name" value="Cas9"/>
    <property type="match status" value="1"/>
</dbReference>
<dbReference type="GO" id="GO:0016787">
    <property type="term" value="F:hydrolase activity"/>
    <property type="evidence" value="ECO:0007669"/>
    <property type="project" value="UniProtKB-KW"/>
</dbReference>
<dbReference type="GO" id="GO:0043571">
    <property type="term" value="P:maintenance of CRISPR repeat elements"/>
    <property type="evidence" value="ECO:0007669"/>
    <property type="project" value="UniProtKB-UniRule"/>
</dbReference>
<proteinExistence type="inferred from homology"/>
<evidence type="ECO:0000256" key="7">
    <source>
        <dbReference type="ARBA" id="ARBA00022884"/>
    </source>
</evidence>
<evidence type="ECO:0000256" key="3">
    <source>
        <dbReference type="ARBA" id="ARBA00022723"/>
    </source>
</evidence>
<dbReference type="NCBIfam" id="TIGR01865">
    <property type="entry name" value="cas_Csn1"/>
    <property type="match status" value="1"/>
</dbReference>
<dbReference type="Proteomes" id="UP000271227">
    <property type="component" value="Unassembled WGS sequence"/>
</dbReference>
<keyword evidence="5 12" id="KW-0378">Hydrolase</keyword>
<feature type="active site" description="For RuvC-like nuclease domain" evidence="12">
    <location>
        <position position="14"/>
    </location>
</feature>
<keyword evidence="7 12" id="KW-0694">RNA-binding</keyword>
<keyword evidence="16" id="KW-1185">Reference proteome</keyword>
<feature type="region of interest" description="Disordered" evidence="13">
    <location>
        <begin position="521"/>
        <end position="545"/>
    </location>
</feature>
<protein>
    <recommendedName>
        <fullName evidence="12">CRISPR-associated endonuclease Cas9</fullName>
        <ecNumber evidence="12">3.1.-.-</ecNumber>
    </recommendedName>
</protein>
<evidence type="ECO:0000313" key="16">
    <source>
        <dbReference type="Proteomes" id="UP000271227"/>
    </source>
</evidence>
<dbReference type="GO" id="GO:0051607">
    <property type="term" value="P:defense response to virus"/>
    <property type="evidence" value="ECO:0007669"/>
    <property type="project" value="UniProtKB-UniRule"/>
</dbReference>
<organism evidence="15 16">
    <name type="scientific">Eilatimonas milleporae</name>
    <dbReference type="NCBI Taxonomy" id="911205"/>
    <lineage>
        <taxon>Bacteria</taxon>
        <taxon>Pseudomonadati</taxon>
        <taxon>Pseudomonadota</taxon>
        <taxon>Alphaproteobacteria</taxon>
        <taxon>Kordiimonadales</taxon>
        <taxon>Kordiimonadaceae</taxon>
        <taxon>Eilatimonas</taxon>
    </lineage>
</organism>
<dbReference type="Pfam" id="PF13395">
    <property type="entry name" value="HNH_4"/>
    <property type="match status" value="1"/>
</dbReference>
<gene>
    <name evidence="12" type="primary">cas9</name>
    <name evidence="15" type="ORF">BXY39_1999</name>
</gene>
<dbReference type="GO" id="GO:0046872">
    <property type="term" value="F:metal ion binding"/>
    <property type="evidence" value="ECO:0007669"/>
    <property type="project" value="UniProtKB-UniRule"/>
</dbReference>
<comment type="subunit">
    <text evidence="11 12">Monomer. Binds crRNA and tracrRNA.</text>
</comment>
<sequence>MNSPASNGLVFGIDLGIASCGWAVLRQPTPNHPTGAIEAIGSWMFDVPETDEKRTPTNQIRRSNRLLRRVVRRRAQRMAEIRRVFSEHSLLSSNDRDALKRTDIDPWEMRARGLDKPLAPAELAVALGHIAKRRGFKSAAKRQEANTAGDDQKTLKALETTKERLGRYRTMGEMFARDPDFQARKRNRDGIFDRTQSRDDLLDEVRKLFEAQRRLGNKLASEQLEEAFIAIAFHQRPLPDSERLVGKCLFEPTEKRAAKHAPSFEKFRLLTRLVNLRVTTDDGERPLTPDELAAATTDLGSNAKLSVKTIRRRINLPDHQRFTAIKPEDEGQDIVARTGEAMHGTKKLRDVLGEELWADLREQPAKLDHIAHVLTFFETAETIGDELQKLDLPAGAVDKLLESLQSFGRFKGAGHVSAKAVRALIPHLEAGLRYDQACEAAGYDHAASRWSKREQVTDKKSFNRLVKDMGEEIANPVARKSLTEGLKQLWAMRNRWGLPDAVHIEMARDVGNSLEERDKIKKRLDETTAQRERERKEAAEQLGVDPGDVGGDTLLRYRLWKEQGGRCPYNDIAIPSTAIAATDNSFQIDHILPWSRFGDDSFNNKVLCSAQANQEKRRDTPFEWITRTKGDEGWATFVKGIETNKQYRGFKKRNFTLKNAREAEERFRSRNLNDTRYAARLLAEAVKLFFPEGERQDRASSRRVFTRPGALTAALRHAWGIESLKKVDGRRVDDARHNALDALVVAAVGEGEINRLTRSFQNWEQRGLPRPLRRVDPPWGDFHSFRREVEEAFDAVFVARPERRRARGKGHEATIRQVKEREGETRVYERVPIAKLTEKRLEEIKDPERNSGIVASVKQWIANGRPKDSLPRSPAGDEIRKVRVLADRKYKNPAIPVRGGTAARSKMVRVDVFSKTDKRGRNKYYLIPVYPHQIMDKRRYPKPPMRAIVANKPEADWEQIDESFDFQFSLYPRCYLEVVKSDGTVFEGYFSGAHSGTGALTLFNPNNKNSYVDKSGRKMEGIGARTLLTIKKYSVDRFGNRFEVKSEVRTWRGAVCTSPTPRD</sequence>
<dbReference type="PROSITE" id="PS51749">
    <property type="entry name" value="HNH_CAS9"/>
    <property type="match status" value="1"/>
</dbReference>
<evidence type="ECO:0000256" key="2">
    <source>
        <dbReference type="ARBA" id="ARBA00022722"/>
    </source>
</evidence>
<comment type="similarity">
    <text evidence="12">Belongs to the CRISPR-associated Cas9 family.</text>
</comment>